<gene>
    <name evidence="9" type="ORF">UFOPK3773_00238</name>
</gene>
<accession>A0A6J7IJK1</accession>
<evidence type="ECO:0000256" key="2">
    <source>
        <dbReference type="ARBA" id="ARBA00009347"/>
    </source>
</evidence>
<evidence type="ECO:0000256" key="4">
    <source>
        <dbReference type="ARBA" id="ARBA00022827"/>
    </source>
</evidence>
<feature type="domain" description="Acyl-CoA oxidase/dehydrogenase middle" evidence="7">
    <location>
        <begin position="123"/>
        <end position="219"/>
    </location>
</feature>
<proteinExistence type="inferred from homology"/>
<evidence type="ECO:0000256" key="3">
    <source>
        <dbReference type="ARBA" id="ARBA00022630"/>
    </source>
</evidence>
<dbReference type="PANTHER" id="PTHR48083:SF20">
    <property type="entry name" value="LONG-CHAIN SPECIFIC ACYL-COA DEHYDROGENASE, MITOCHONDRIAL"/>
    <property type="match status" value="1"/>
</dbReference>
<reference evidence="9" key="1">
    <citation type="submission" date="2020-05" db="EMBL/GenBank/DDBJ databases">
        <authorList>
            <person name="Chiriac C."/>
            <person name="Salcher M."/>
            <person name="Ghai R."/>
            <person name="Kavagutti S V."/>
        </authorList>
    </citation>
    <scope>NUCLEOTIDE SEQUENCE</scope>
</reference>
<dbReference type="InterPro" id="IPR037069">
    <property type="entry name" value="AcylCoA_DH/ox_N_sf"/>
</dbReference>
<evidence type="ECO:0000259" key="6">
    <source>
        <dbReference type="Pfam" id="PF00441"/>
    </source>
</evidence>
<comment type="cofactor">
    <cofactor evidence="1">
        <name>FAD</name>
        <dbReference type="ChEBI" id="CHEBI:57692"/>
    </cofactor>
</comment>
<dbReference type="GO" id="GO:0003995">
    <property type="term" value="F:acyl-CoA dehydrogenase activity"/>
    <property type="evidence" value="ECO:0007669"/>
    <property type="project" value="InterPro"/>
</dbReference>
<dbReference type="Pfam" id="PF02771">
    <property type="entry name" value="Acyl-CoA_dh_N"/>
    <property type="match status" value="1"/>
</dbReference>
<dbReference type="GO" id="GO:0033539">
    <property type="term" value="P:fatty acid beta-oxidation using acyl-CoA dehydrogenase"/>
    <property type="evidence" value="ECO:0007669"/>
    <property type="project" value="TreeGrafter"/>
</dbReference>
<dbReference type="SUPFAM" id="SSF56645">
    <property type="entry name" value="Acyl-CoA dehydrogenase NM domain-like"/>
    <property type="match status" value="1"/>
</dbReference>
<organism evidence="9">
    <name type="scientific">freshwater metagenome</name>
    <dbReference type="NCBI Taxonomy" id="449393"/>
    <lineage>
        <taxon>unclassified sequences</taxon>
        <taxon>metagenomes</taxon>
        <taxon>ecological metagenomes</taxon>
    </lineage>
</organism>
<feature type="domain" description="Acyl-CoA dehydrogenase/oxidase C-terminal" evidence="6">
    <location>
        <begin position="231"/>
        <end position="379"/>
    </location>
</feature>
<dbReference type="Gene3D" id="1.20.140.10">
    <property type="entry name" value="Butyryl-CoA Dehydrogenase, subunit A, domain 3"/>
    <property type="match status" value="1"/>
</dbReference>
<dbReference type="PROSITE" id="PS00073">
    <property type="entry name" value="ACYL_COA_DH_2"/>
    <property type="match status" value="1"/>
</dbReference>
<dbReference type="PANTHER" id="PTHR48083">
    <property type="entry name" value="MEDIUM-CHAIN SPECIFIC ACYL-COA DEHYDROGENASE, MITOCHONDRIAL-RELATED"/>
    <property type="match status" value="1"/>
</dbReference>
<dbReference type="FunFam" id="2.40.110.10:FF:000002">
    <property type="entry name" value="Acyl-CoA dehydrogenase fadE12"/>
    <property type="match status" value="1"/>
</dbReference>
<dbReference type="Pfam" id="PF02770">
    <property type="entry name" value="Acyl-CoA_dh_M"/>
    <property type="match status" value="1"/>
</dbReference>
<evidence type="ECO:0000256" key="5">
    <source>
        <dbReference type="ARBA" id="ARBA00023002"/>
    </source>
</evidence>
<protein>
    <submittedName>
        <fullName evidence="9">Unannotated protein</fullName>
    </submittedName>
</protein>
<evidence type="ECO:0000256" key="1">
    <source>
        <dbReference type="ARBA" id="ARBA00001974"/>
    </source>
</evidence>
<dbReference type="GO" id="GO:0005737">
    <property type="term" value="C:cytoplasm"/>
    <property type="evidence" value="ECO:0007669"/>
    <property type="project" value="TreeGrafter"/>
</dbReference>
<dbReference type="GO" id="GO:0050660">
    <property type="term" value="F:flavin adenine dinucleotide binding"/>
    <property type="evidence" value="ECO:0007669"/>
    <property type="project" value="InterPro"/>
</dbReference>
<name>A0A6J7IJK1_9ZZZZ</name>
<keyword evidence="3" id="KW-0285">Flavoprotein</keyword>
<sequence>MERDLFGPEHHEYRAVLRDFCAKEIEPHLTTWEEAGISPKSLFQQLGELGATGIQFPEEFGGAGVSSFLYNVILGEELARLPIHLGGIGLHLDIVVPYFLELANDEQRQRWFPGLVSGELVSCIGMTEPGTGSDLAGIATTAVRDGDHYVVNGSKTFITGGVNADLAVVVCRTGRSDDRRGGLSLLVVEDGMPGYDHSRKLAKLGMWATDTAELFFDSVRVPVSNLLGEEGKGFEYLGRNLPQERLAIAVGAISTCEMAIERTVAYVTDRTAFGKTIATFQNTKFELADMAADVEAGRAMVDRGIVELDRGRLTAADAAKAKLFATDLQGEVMDRCLQLFGGYGFMREYPIAKMFADARVSRIYGGTNEIMKVIIAQSMGL</sequence>
<dbReference type="FunFam" id="1.20.140.10:FF:000001">
    <property type="entry name" value="Acyl-CoA dehydrogenase"/>
    <property type="match status" value="1"/>
</dbReference>
<dbReference type="Pfam" id="PF00441">
    <property type="entry name" value="Acyl-CoA_dh_1"/>
    <property type="match status" value="1"/>
</dbReference>
<dbReference type="InterPro" id="IPR013786">
    <property type="entry name" value="AcylCoA_DH/ox_N"/>
</dbReference>
<dbReference type="InterPro" id="IPR009075">
    <property type="entry name" value="AcylCo_DH/oxidase_C"/>
</dbReference>
<evidence type="ECO:0000313" key="9">
    <source>
        <dbReference type="EMBL" id="CAB4930945.1"/>
    </source>
</evidence>
<dbReference type="InterPro" id="IPR046373">
    <property type="entry name" value="Acyl-CoA_Oxase/DH_mid-dom_sf"/>
</dbReference>
<dbReference type="InterPro" id="IPR050741">
    <property type="entry name" value="Acyl-CoA_dehydrogenase"/>
</dbReference>
<dbReference type="Gene3D" id="2.40.110.10">
    <property type="entry name" value="Butyryl-CoA Dehydrogenase, subunit A, domain 2"/>
    <property type="match status" value="1"/>
</dbReference>
<evidence type="ECO:0000259" key="7">
    <source>
        <dbReference type="Pfam" id="PF02770"/>
    </source>
</evidence>
<dbReference type="InterPro" id="IPR006089">
    <property type="entry name" value="Acyl-CoA_DH_CS"/>
</dbReference>
<dbReference type="InterPro" id="IPR036250">
    <property type="entry name" value="AcylCo_DH-like_C"/>
</dbReference>
<dbReference type="SUPFAM" id="SSF47203">
    <property type="entry name" value="Acyl-CoA dehydrogenase C-terminal domain-like"/>
    <property type="match status" value="1"/>
</dbReference>
<keyword evidence="4" id="KW-0274">FAD</keyword>
<comment type="similarity">
    <text evidence="2">Belongs to the acyl-CoA dehydrogenase family.</text>
</comment>
<dbReference type="Gene3D" id="1.10.540.10">
    <property type="entry name" value="Acyl-CoA dehydrogenase/oxidase, N-terminal domain"/>
    <property type="match status" value="1"/>
</dbReference>
<dbReference type="AlphaFoldDB" id="A0A6J7IJK1"/>
<evidence type="ECO:0000259" key="8">
    <source>
        <dbReference type="Pfam" id="PF02771"/>
    </source>
</evidence>
<keyword evidence="5" id="KW-0560">Oxidoreductase</keyword>
<feature type="domain" description="Acyl-CoA dehydrogenase/oxidase N-terminal" evidence="8">
    <location>
        <begin position="8"/>
        <end position="119"/>
    </location>
</feature>
<dbReference type="InterPro" id="IPR006091">
    <property type="entry name" value="Acyl-CoA_Oxase/DH_mid-dom"/>
</dbReference>
<dbReference type="InterPro" id="IPR009100">
    <property type="entry name" value="AcylCoA_DH/oxidase_NM_dom_sf"/>
</dbReference>
<dbReference type="EMBL" id="CAFBNF010000013">
    <property type="protein sequence ID" value="CAB4930945.1"/>
    <property type="molecule type" value="Genomic_DNA"/>
</dbReference>